<dbReference type="Proteomes" id="UP000325395">
    <property type="component" value="Unassembled WGS sequence"/>
</dbReference>
<evidence type="ECO:0000313" key="4">
    <source>
        <dbReference type="EMBL" id="KAE8419315.1"/>
    </source>
</evidence>
<evidence type="ECO:0000256" key="1">
    <source>
        <dbReference type="ARBA" id="ARBA00007785"/>
    </source>
</evidence>
<evidence type="ECO:0000256" key="2">
    <source>
        <dbReference type="ARBA" id="ARBA00023157"/>
    </source>
</evidence>
<keyword evidence="2" id="KW-1015">Disulfide bond</keyword>
<comment type="similarity">
    <text evidence="1">Belongs to the PET191 family.</text>
</comment>
<feature type="region of interest" description="Disordered" evidence="3">
    <location>
        <begin position="111"/>
        <end position="158"/>
    </location>
</feature>
<evidence type="ECO:0000256" key="3">
    <source>
        <dbReference type="SAM" id="MobiDB-lite"/>
    </source>
</evidence>
<dbReference type="Pfam" id="PF10203">
    <property type="entry name" value="Pet191_N"/>
    <property type="match status" value="1"/>
</dbReference>
<name>A0ABQ6WQL3_9EURO</name>
<proteinExistence type="inferred from homology"/>
<gene>
    <name evidence="4" type="ORF">BDV36DRAFT_294363</name>
</gene>
<keyword evidence="5" id="KW-1185">Reference proteome</keyword>
<accession>A0ABQ6WQL3</accession>
<dbReference type="InterPro" id="IPR018793">
    <property type="entry name" value="Cyt_c_oxidase_assmbl_Pet191"/>
</dbReference>
<dbReference type="PANTHER" id="PTHR28627:SF1">
    <property type="entry name" value="CYTOCHROME C OXIDASE ASSEMBLY FACTOR 5"/>
    <property type="match status" value="1"/>
</dbReference>
<organism evidence="4 5">
    <name type="scientific">Aspergillus pseudocaelatus</name>
    <dbReference type="NCBI Taxonomy" id="1825620"/>
    <lineage>
        <taxon>Eukaryota</taxon>
        <taxon>Fungi</taxon>
        <taxon>Dikarya</taxon>
        <taxon>Ascomycota</taxon>
        <taxon>Pezizomycotina</taxon>
        <taxon>Eurotiomycetes</taxon>
        <taxon>Eurotiomycetidae</taxon>
        <taxon>Eurotiales</taxon>
        <taxon>Aspergillaceae</taxon>
        <taxon>Aspergillus</taxon>
        <taxon>Aspergillus subgen. Circumdati</taxon>
    </lineage>
</organism>
<reference evidence="4 5" key="1">
    <citation type="submission" date="2019-04" db="EMBL/GenBank/DDBJ databases">
        <authorList>
            <consortium name="DOE Joint Genome Institute"/>
            <person name="Mondo S."/>
            <person name="Kjaerbolling I."/>
            <person name="Vesth T."/>
            <person name="Frisvad J.C."/>
            <person name="Nybo J.L."/>
            <person name="Theobald S."/>
            <person name="Kildgaard S."/>
            <person name="Isbrandt T."/>
            <person name="Kuo A."/>
            <person name="Sato A."/>
            <person name="Lyhne E.K."/>
            <person name="Kogle M.E."/>
            <person name="Wiebenga A."/>
            <person name="Kun R.S."/>
            <person name="Lubbers R.J."/>
            <person name="Makela M.R."/>
            <person name="Barry K."/>
            <person name="Chovatia M."/>
            <person name="Clum A."/>
            <person name="Daum C."/>
            <person name="Haridas S."/>
            <person name="He G."/>
            <person name="LaButti K."/>
            <person name="Lipzen A."/>
            <person name="Riley R."/>
            <person name="Salamov A."/>
            <person name="Simmons B.A."/>
            <person name="Magnuson J.K."/>
            <person name="Henrissat B."/>
            <person name="Mortensen U.H."/>
            <person name="Larsen T.O."/>
            <person name="Devries R.P."/>
            <person name="Grigoriev I.V."/>
            <person name="Machida M."/>
            <person name="Baker S.E."/>
            <person name="Andersen M.R."/>
            <person name="Cantor M.N."/>
            <person name="Hua S.X."/>
        </authorList>
    </citation>
    <scope>NUCLEOTIDE SEQUENCE [LARGE SCALE GENOMIC DNA]</scope>
    <source>
        <strain evidence="4 5">CBS 117616</strain>
    </source>
</reference>
<protein>
    <submittedName>
        <fullName evidence="4">Cytochrome c oxidase assembly protein PET191-domain-containing protein</fullName>
    </submittedName>
</protein>
<sequence length="158" mass="18068">MPNSCKDIREYYSALSIIEPFGVTDRRFRDQIPNLMLSLRPTYYPPRLKGDALAQCLQESDCIMVQRHTPRECLSEPLVDTLPMRCQQLRKGFGECKRGLIDMRKRFRGNQPLAGASEMEGGKRNKPEQLYAGKPAFESVKEISGDEVQMDPEKTRGL</sequence>
<dbReference type="PANTHER" id="PTHR28627">
    <property type="entry name" value="CYTOCHROME C OXIDASE ASSEMBLY FACTOR 5"/>
    <property type="match status" value="1"/>
</dbReference>
<evidence type="ECO:0000313" key="5">
    <source>
        <dbReference type="Proteomes" id="UP000325395"/>
    </source>
</evidence>
<dbReference type="EMBL" id="ML735718">
    <property type="protein sequence ID" value="KAE8419315.1"/>
    <property type="molecule type" value="Genomic_DNA"/>
</dbReference>